<dbReference type="STRING" id="493475.GARC_0720"/>
<comment type="caution">
    <text evidence="2">The sequence shown here is derived from an EMBL/GenBank/DDBJ whole genome shotgun (WGS) entry which is preliminary data.</text>
</comment>
<evidence type="ECO:0000313" key="2">
    <source>
        <dbReference type="EMBL" id="GAC17701.1"/>
    </source>
</evidence>
<dbReference type="eggNOG" id="ENOG50311K9">
    <property type="taxonomic scope" value="Bacteria"/>
</dbReference>
<evidence type="ECO:0000313" key="3">
    <source>
        <dbReference type="Proteomes" id="UP000006327"/>
    </source>
</evidence>
<dbReference type="OrthoDB" id="256673at2"/>
<evidence type="ECO:0000259" key="1">
    <source>
        <dbReference type="Pfam" id="PF13511"/>
    </source>
</evidence>
<proteinExistence type="predicted"/>
<dbReference type="InterPro" id="IPR025392">
    <property type="entry name" value="DUF4124"/>
</dbReference>
<feature type="domain" description="DUF4124" evidence="1">
    <location>
        <begin position="99"/>
        <end position="132"/>
    </location>
</feature>
<sequence length="378" mass="43427">MLKFIRNGILILLAFIASFQLAYYLDDKKLYLPPFLNQLLGYFDNSNFAGTSPLDLASIDKKAVKSPALQYEHQELPQTQRNTVSCIDHSLGNVKVKPQSKIYTWKDKSGVTNFSDSKPEDTDSQSLTIAGPKIFDYFKLNISGANVPFEFKEKLTHSINKLFALYGQLIAKEDLRQVVVNLRFFTSKQRFLAYSKKHAPSLNPTAGFYDNGTNEAVIMYYSSEQAITSAIHESVHAINRGIIGNSNKWFNEGMAEYLENITINLSSAIITRNKSWYENGKLKYRPLPLRKVLSASRKEWNSQSQSNLYSTSWAFIYFLMDDTKRKAKLVKMLKAEQQNLCNTLSFKQTMKIFNMSDRELQNRFSRWLAKGDKFTHQI</sequence>
<gene>
    <name evidence="2" type="ORF">GARC_0720</name>
</gene>
<dbReference type="Pfam" id="PF13511">
    <property type="entry name" value="DUF4124"/>
    <property type="match status" value="1"/>
</dbReference>
<accession>K6Y1A3</accession>
<keyword evidence="3" id="KW-1185">Reference proteome</keyword>
<dbReference type="EMBL" id="BAEO01000009">
    <property type="protein sequence ID" value="GAC17701.1"/>
    <property type="molecule type" value="Genomic_DNA"/>
</dbReference>
<reference evidence="2 3" key="1">
    <citation type="journal article" date="2017" name="Antonie Van Leeuwenhoek">
        <title>Rhizobium rhizosphaerae sp. nov., a novel species isolated from rice rhizosphere.</title>
        <authorList>
            <person name="Zhao J.J."/>
            <person name="Zhang J."/>
            <person name="Zhang R.J."/>
            <person name="Zhang C.W."/>
            <person name="Yin H.Q."/>
            <person name="Zhang X.X."/>
        </authorList>
    </citation>
    <scope>NUCLEOTIDE SEQUENCE [LARGE SCALE GENOMIC DNA]</scope>
    <source>
        <strain evidence="2 3">BSs20135</strain>
    </source>
</reference>
<dbReference type="Gene3D" id="1.10.390.20">
    <property type="match status" value="1"/>
</dbReference>
<dbReference type="Proteomes" id="UP000006327">
    <property type="component" value="Unassembled WGS sequence"/>
</dbReference>
<dbReference type="AlphaFoldDB" id="K6Y1A3"/>
<protein>
    <recommendedName>
        <fullName evidence="1">DUF4124 domain-containing protein</fullName>
    </recommendedName>
</protein>
<dbReference type="RefSeq" id="WP_007616746.1">
    <property type="nucleotide sequence ID" value="NZ_BAEO01000009.1"/>
</dbReference>
<organism evidence="2 3">
    <name type="scientific">Paraglaciecola arctica BSs20135</name>
    <dbReference type="NCBI Taxonomy" id="493475"/>
    <lineage>
        <taxon>Bacteria</taxon>
        <taxon>Pseudomonadati</taxon>
        <taxon>Pseudomonadota</taxon>
        <taxon>Gammaproteobacteria</taxon>
        <taxon>Alteromonadales</taxon>
        <taxon>Alteromonadaceae</taxon>
        <taxon>Paraglaciecola</taxon>
    </lineage>
</organism>
<name>K6Y1A3_9ALTE</name>